<dbReference type="CDD" id="cd00371">
    <property type="entry name" value="HMA"/>
    <property type="match status" value="1"/>
</dbReference>
<dbReference type="SUPFAM" id="SSF55008">
    <property type="entry name" value="HMA, heavy metal-associated domain"/>
    <property type="match status" value="1"/>
</dbReference>
<organism evidence="2 3">
    <name type="scientific">Ewingella americana (strain ATCC 33852 / DSM 4580 / CCUG 14506 / JCM 5911 / LMG 7869 / NCTC 12157 / CDC 1468-78)</name>
    <dbReference type="NCBI Taxonomy" id="910964"/>
    <lineage>
        <taxon>Bacteria</taxon>
        <taxon>Pseudomonadati</taxon>
        <taxon>Pseudomonadota</taxon>
        <taxon>Gammaproteobacteria</taxon>
        <taxon>Enterobacterales</taxon>
        <taxon>Yersiniaceae</taxon>
        <taxon>Ewingella</taxon>
    </lineage>
</organism>
<accession>A0A085G727</accession>
<dbReference type="PROSITE" id="PS50846">
    <property type="entry name" value="HMA_2"/>
    <property type="match status" value="1"/>
</dbReference>
<dbReference type="GO" id="GO:0046872">
    <property type="term" value="F:metal ion binding"/>
    <property type="evidence" value="ECO:0007669"/>
    <property type="project" value="InterPro"/>
</dbReference>
<dbReference type="InterPro" id="IPR006121">
    <property type="entry name" value="HMA_dom"/>
</dbReference>
<dbReference type="OrthoDB" id="9814359at2"/>
<feature type="domain" description="HMA" evidence="1">
    <location>
        <begin position="2"/>
        <end position="63"/>
    </location>
</feature>
<comment type="caution">
    <text evidence="2">The sequence shown here is derived from an EMBL/GenBank/DDBJ whole genome shotgun (WGS) entry which is preliminary data.</text>
</comment>
<evidence type="ECO:0000259" key="1">
    <source>
        <dbReference type="PROSITE" id="PS50846"/>
    </source>
</evidence>
<gene>
    <name evidence="2" type="ORF">GEAM_2674</name>
</gene>
<dbReference type="InterPro" id="IPR036163">
    <property type="entry name" value="HMA_dom_sf"/>
</dbReference>
<keyword evidence="3" id="KW-1185">Reference proteome</keyword>
<reference evidence="2 3" key="1">
    <citation type="submission" date="2014-05" db="EMBL/GenBank/DDBJ databases">
        <title>ATOL: Assembling a taxonomically balanced genome-scale reconstruction of the evolutionary history of the Enterobacteriaceae.</title>
        <authorList>
            <person name="Plunkett G.III."/>
            <person name="Neeno-Eckwall E.C."/>
            <person name="Glasner J.D."/>
            <person name="Perna N.T."/>
        </authorList>
    </citation>
    <scope>NUCLEOTIDE SEQUENCE [LARGE SCALE GENOMIC DNA]</scope>
    <source>
        <strain evidence="2 3">ATCC 33852</strain>
    </source>
</reference>
<dbReference type="RefSeq" id="WP_034792282.1">
    <property type="nucleotide sequence ID" value="NZ_JMPJ01000064.1"/>
</dbReference>
<dbReference type="Proteomes" id="UP000028640">
    <property type="component" value="Unassembled WGS sequence"/>
</dbReference>
<dbReference type="EC" id="3.6.3.5" evidence="2"/>
<dbReference type="Pfam" id="PF00403">
    <property type="entry name" value="HMA"/>
    <property type="match status" value="1"/>
</dbReference>
<name>A0A085G727_EWIA3</name>
<dbReference type="Gene3D" id="3.30.70.100">
    <property type="match status" value="1"/>
</dbReference>
<protein>
    <submittedName>
        <fullName evidence="2">Heavy metal transporting ATPase</fullName>
        <ecNumber evidence="2">3.6.3.3</ecNumber>
        <ecNumber evidence="2">3.6.3.4</ecNumber>
        <ecNumber evidence="2">3.6.3.5</ecNumber>
    </submittedName>
</protein>
<dbReference type="EC" id="3.6.3.4" evidence="2"/>
<dbReference type="GeneID" id="78382507"/>
<dbReference type="GO" id="GO:0016787">
    <property type="term" value="F:hydrolase activity"/>
    <property type="evidence" value="ECO:0007669"/>
    <property type="project" value="UniProtKB-KW"/>
</dbReference>
<dbReference type="EMBL" id="JMPJ01000064">
    <property type="protein sequence ID" value="KFC79522.1"/>
    <property type="molecule type" value="Genomic_DNA"/>
</dbReference>
<evidence type="ECO:0000313" key="2">
    <source>
        <dbReference type="EMBL" id="KFC79522.1"/>
    </source>
</evidence>
<evidence type="ECO:0000313" key="3">
    <source>
        <dbReference type="Proteomes" id="UP000028640"/>
    </source>
</evidence>
<keyword evidence="2" id="KW-0378">Hydrolase</keyword>
<dbReference type="EC" id="3.6.3.3" evidence="2"/>
<proteinExistence type="predicted"/>
<dbReference type="AlphaFoldDB" id="A0A085G727"/>
<sequence length="65" mass="6693">MTTTVLNLEGLTCGHCVASTRKALEAVSGTTKVDVELNKAVVEGSAPTQELIDAVEEAGYQATVA</sequence>
<dbReference type="eggNOG" id="COG2608">
    <property type="taxonomic scope" value="Bacteria"/>
</dbReference>
<dbReference type="STRING" id="910964.GEAM_2674"/>